<dbReference type="PANTHER" id="PTHR30629:SF2">
    <property type="entry name" value="PROPHAGE INTEGRASE INTS-RELATED"/>
    <property type="match status" value="1"/>
</dbReference>
<dbReference type="InterPro" id="IPR038488">
    <property type="entry name" value="Integrase_DNA-bd_sf"/>
</dbReference>
<evidence type="ECO:0000313" key="8">
    <source>
        <dbReference type="EMBL" id="TRW48348.1"/>
    </source>
</evidence>
<reference evidence="8 9" key="1">
    <citation type="submission" date="2019-07" db="EMBL/GenBank/DDBJ databases">
        <authorList>
            <person name="Yang M."/>
            <person name="Zhao D."/>
            <person name="Xiang H."/>
        </authorList>
    </citation>
    <scope>NUCLEOTIDE SEQUENCE [LARGE SCALE GENOMIC DNA]</scope>
    <source>
        <strain evidence="8 9">IM1326</strain>
    </source>
</reference>
<name>A0A552WZV0_9GAMM</name>
<dbReference type="InterPro" id="IPR044068">
    <property type="entry name" value="CB"/>
</dbReference>
<feature type="domain" description="Core-binding (CB)" evidence="7">
    <location>
        <begin position="99"/>
        <end position="178"/>
    </location>
</feature>
<dbReference type="GO" id="GO:0006310">
    <property type="term" value="P:DNA recombination"/>
    <property type="evidence" value="ECO:0007669"/>
    <property type="project" value="UniProtKB-KW"/>
</dbReference>
<dbReference type="RefSeq" id="WP_143236140.1">
    <property type="nucleotide sequence ID" value="NZ_VJWL01000003.1"/>
</dbReference>
<dbReference type="Gene3D" id="1.10.443.10">
    <property type="entry name" value="Intergrase catalytic core"/>
    <property type="match status" value="1"/>
</dbReference>
<dbReference type="AlphaFoldDB" id="A0A552WZV0"/>
<dbReference type="InterPro" id="IPR013762">
    <property type="entry name" value="Integrase-like_cat_sf"/>
</dbReference>
<evidence type="ECO:0000256" key="1">
    <source>
        <dbReference type="ARBA" id="ARBA00008857"/>
    </source>
</evidence>
<dbReference type="Proteomes" id="UP000320359">
    <property type="component" value="Unassembled WGS sequence"/>
</dbReference>
<gene>
    <name evidence="8" type="ORF">FM042_09210</name>
</gene>
<dbReference type="PROSITE" id="PS51898">
    <property type="entry name" value="TYR_RECOMBINASE"/>
    <property type="match status" value="1"/>
</dbReference>
<evidence type="ECO:0000259" key="7">
    <source>
        <dbReference type="PROSITE" id="PS51900"/>
    </source>
</evidence>
<dbReference type="Pfam" id="PF13356">
    <property type="entry name" value="Arm-DNA-bind_3"/>
    <property type="match status" value="1"/>
</dbReference>
<dbReference type="OrthoDB" id="9795573at2"/>
<keyword evidence="3 5" id="KW-0238">DNA-binding</keyword>
<dbReference type="GO" id="GO:0015074">
    <property type="term" value="P:DNA integration"/>
    <property type="evidence" value="ECO:0007669"/>
    <property type="project" value="UniProtKB-KW"/>
</dbReference>
<protein>
    <submittedName>
        <fullName evidence="8">Tyrosine-type recombinase/integrase</fullName>
    </submittedName>
</protein>
<comment type="similarity">
    <text evidence="1">Belongs to the 'phage' integrase family.</text>
</comment>
<dbReference type="GO" id="GO:0003677">
    <property type="term" value="F:DNA binding"/>
    <property type="evidence" value="ECO:0007669"/>
    <property type="project" value="UniProtKB-UniRule"/>
</dbReference>
<dbReference type="CDD" id="cd00801">
    <property type="entry name" value="INT_P4_C"/>
    <property type="match status" value="1"/>
</dbReference>
<feature type="domain" description="Tyr recombinase" evidence="6">
    <location>
        <begin position="202"/>
        <end position="397"/>
    </location>
</feature>
<dbReference type="EMBL" id="VJWL01000003">
    <property type="protein sequence ID" value="TRW48348.1"/>
    <property type="molecule type" value="Genomic_DNA"/>
</dbReference>
<dbReference type="Pfam" id="PF22022">
    <property type="entry name" value="Phage_int_M"/>
    <property type="match status" value="1"/>
</dbReference>
<keyword evidence="9" id="KW-1185">Reference proteome</keyword>
<dbReference type="Pfam" id="PF00589">
    <property type="entry name" value="Phage_integrase"/>
    <property type="match status" value="1"/>
</dbReference>
<dbReference type="InterPro" id="IPR010998">
    <property type="entry name" value="Integrase_recombinase_N"/>
</dbReference>
<dbReference type="InterPro" id="IPR053876">
    <property type="entry name" value="Phage_int_M"/>
</dbReference>
<proteinExistence type="inferred from homology"/>
<dbReference type="SUPFAM" id="SSF56349">
    <property type="entry name" value="DNA breaking-rejoining enzymes"/>
    <property type="match status" value="1"/>
</dbReference>
<evidence type="ECO:0000256" key="2">
    <source>
        <dbReference type="ARBA" id="ARBA00022908"/>
    </source>
</evidence>
<dbReference type="Gene3D" id="3.30.160.390">
    <property type="entry name" value="Integrase, DNA-binding domain"/>
    <property type="match status" value="1"/>
</dbReference>
<accession>A0A552WZV0</accession>
<comment type="caution">
    <text evidence="8">The sequence shown here is derived from an EMBL/GenBank/DDBJ whole genome shotgun (WGS) entry which is preliminary data.</text>
</comment>
<dbReference type="InterPro" id="IPR025166">
    <property type="entry name" value="Integrase_DNA_bind_dom"/>
</dbReference>
<organism evidence="8 9">
    <name type="scientific">Aliidiomarina halalkaliphila</name>
    <dbReference type="NCBI Taxonomy" id="2593535"/>
    <lineage>
        <taxon>Bacteria</taxon>
        <taxon>Pseudomonadati</taxon>
        <taxon>Pseudomonadota</taxon>
        <taxon>Gammaproteobacteria</taxon>
        <taxon>Alteromonadales</taxon>
        <taxon>Idiomarinaceae</taxon>
        <taxon>Aliidiomarina</taxon>
    </lineage>
</organism>
<dbReference type="InterPro" id="IPR002104">
    <property type="entry name" value="Integrase_catalytic"/>
</dbReference>
<evidence type="ECO:0000256" key="5">
    <source>
        <dbReference type="PROSITE-ProRule" id="PRU01248"/>
    </source>
</evidence>
<dbReference type="InterPro" id="IPR011010">
    <property type="entry name" value="DNA_brk_join_enz"/>
</dbReference>
<evidence type="ECO:0000259" key="6">
    <source>
        <dbReference type="PROSITE" id="PS51898"/>
    </source>
</evidence>
<dbReference type="InterPro" id="IPR050808">
    <property type="entry name" value="Phage_Integrase"/>
</dbReference>
<keyword evidence="2" id="KW-0229">DNA integration</keyword>
<dbReference type="PROSITE" id="PS51900">
    <property type="entry name" value="CB"/>
    <property type="match status" value="1"/>
</dbReference>
<keyword evidence="4" id="KW-0233">DNA recombination</keyword>
<sequence>MTKLTATQVAKLAKSQVGRHSDGGGLYLVVPTTTSGEPGNPYWMFRYSAGKKRREMTLGKLNELSLAQARALATQQSVLVREGQNPIALKRKATEKEFVTVDDLFEDWQKSNEKRLKHSQIPARVYRKDIQPHIGDIPLNQVTARDIRKIITSINDSGRPTISNDALMYCKQLFNHGIKLDVVGGNPASAFQVSDAGGLESSRDRALTLDEIKHVFKVFRDNPMVFTRDNYLACALLLLLGVRKSELCEAKWQEFDLEKGTWELPKERSKSGVGFVIPLPELALKMLTELKLRACGSEYVLPSRRLAKQPHMGPDTLNRAIGKMFGRDPGKKKQPENLMGDIEYFRVHDLRRTCRTLLASLGVPGHVAERCLNHKLKGVEGIYDRHDYFEERKEALTRLSYSLQPHIIDGMH</sequence>
<evidence type="ECO:0000256" key="4">
    <source>
        <dbReference type="ARBA" id="ARBA00023172"/>
    </source>
</evidence>
<dbReference type="Gene3D" id="1.10.150.130">
    <property type="match status" value="1"/>
</dbReference>
<evidence type="ECO:0000313" key="9">
    <source>
        <dbReference type="Proteomes" id="UP000320359"/>
    </source>
</evidence>
<dbReference type="PANTHER" id="PTHR30629">
    <property type="entry name" value="PROPHAGE INTEGRASE"/>
    <property type="match status" value="1"/>
</dbReference>
<evidence type="ECO:0000256" key="3">
    <source>
        <dbReference type="ARBA" id="ARBA00023125"/>
    </source>
</evidence>